<reference evidence="1 2" key="1">
    <citation type="journal article" date="2015" name="Genome Announc.">
        <title>Complete Genome Sequencing of Stenotrophomonas acidaminiphila ZAC14D2_NAIMI4_2, a Multidrug-Resistant Strain Isolated from Sediments of a Polluted River in Mexico, Uncovers New Antibiotic Resistance Genes and a Novel Class-II Lasso Peptide Biosynthesis Gene Cluster.</title>
        <authorList>
            <person name="Vinuesa P."/>
            <person name="Ochoa-Sanchez L.E."/>
        </authorList>
    </citation>
    <scope>NUCLEOTIDE SEQUENCE [LARGE SCALE GENOMIC DNA]</scope>
    <source>
        <strain evidence="1 2">ZAC14D2_NAIMI4_2</strain>
    </source>
</reference>
<sequence>MDRPPLQPSPAARPGKLADVVPDPLDIAYIAIGAKRALAEWREGPRAPFPFEGELAYIEACIGQAPALQRAWEAVQDRWDFVWCYEVAEPFGLAYGRHLLQGGGPDAAAGLLHDLVGDALLAPSA</sequence>
<dbReference type="KEGG" id="sacz:AOT14_02030"/>
<keyword evidence="2" id="KW-1185">Reference proteome</keyword>
<proteinExistence type="predicted"/>
<evidence type="ECO:0000313" key="2">
    <source>
        <dbReference type="Proteomes" id="UP000061010"/>
    </source>
</evidence>
<dbReference type="Proteomes" id="UP000061010">
    <property type="component" value="Chromosome"/>
</dbReference>
<dbReference type="AlphaFoldDB" id="A0A0S1AV57"/>
<accession>A0A0S1AV57</accession>
<evidence type="ECO:0000313" key="1">
    <source>
        <dbReference type="EMBL" id="ALJ26664.1"/>
    </source>
</evidence>
<protein>
    <submittedName>
        <fullName evidence="1">Uncharacterized protein</fullName>
    </submittedName>
</protein>
<dbReference type="OrthoDB" id="6051276at2"/>
<dbReference type="EMBL" id="CP012900">
    <property type="protein sequence ID" value="ALJ26664.1"/>
    <property type="molecule type" value="Genomic_DNA"/>
</dbReference>
<organism evidence="1 2">
    <name type="scientific">Stenotrophomonas acidaminiphila</name>
    <dbReference type="NCBI Taxonomy" id="128780"/>
    <lineage>
        <taxon>Bacteria</taxon>
        <taxon>Pseudomonadati</taxon>
        <taxon>Pseudomonadota</taxon>
        <taxon>Gammaproteobacteria</taxon>
        <taxon>Lysobacterales</taxon>
        <taxon>Lysobacteraceae</taxon>
        <taxon>Stenotrophomonas</taxon>
    </lineage>
</organism>
<name>A0A0S1AV57_9GAMM</name>
<dbReference type="PATRIC" id="fig|128780.6.peg.206"/>
<gene>
    <name evidence="1" type="ORF">AOT14_02030</name>
</gene>